<dbReference type="RefSeq" id="WP_194449621.1">
    <property type="nucleotide sequence ID" value="NZ_CP063849.1"/>
</dbReference>
<dbReference type="KEGG" id="pfer:IRI77_35360"/>
<dbReference type="EMBL" id="CP063849">
    <property type="protein sequence ID" value="QOY87958.1"/>
    <property type="molecule type" value="Genomic_DNA"/>
</dbReference>
<comment type="subcellular location">
    <subcellularLocation>
        <location evidence="1">Membrane</location>
        <topology evidence="1">Multi-pass membrane protein</topology>
    </subcellularLocation>
</comment>
<keyword evidence="6 8" id="KW-1133">Transmembrane helix</keyword>
<feature type="transmembrane region" description="Helical" evidence="8">
    <location>
        <begin position="130"/>
        <end position="147"/>
    </location>
</feature>
<name>A0A7S7NQM3_PALFE</name>
<feature type="transmembrane region" description="Helical" evidence="8">
    <location>
        <begin position="46"/>
        <end position="70"/>
    </location>
</feature>
<dbReference type="Pfam" id="PF01694">
    <property type="entry name" value="Rhomboid"/>
    <property type="match status" value="1"/>
</dbReference>
<feature type="transmembrane region" description="Helical" evidence="8">
    <location>
        <begin position="153"/>
        <end position="174"/>
    </location>
</feature>
<reference evidence="10 11" key="1">
    <citation type="submission" date="2020-10" db="EMBL/GenBank/DDBJ databases">
        <title>Complete genome sequence of Paludibaculum fermentans P105T, a facultatively anaerobic acidobacterium capable of dissimilatory Fe(III) reduction.</title>
        <authorList>
            <person name="Dedysh S.N."/>
            <person name="Beletsky A.V."/>
            <person name="Kulichevskaya I.S."/>
            <person name="Mardanov A.V."/>
            <person name="Ravin N.V."/>
        </authorList>
    </citation>
    <scope>NUCLEOTIDE SEQUENCE [LARGE SCALE GENOMIC DNA]</scope>
    <source>
        <strain evidence="10 11">P105</strain>
    </source>
</reference>
<evidence type="ECO:0000256" key="4">
    <source>
        <dbReference type="ARBA" id="ARBA00022801"/>
    </source>
</evidence>
<evidence type="ECO:0000256" key="7">
    <source>
        <dbReference type="ARBA" id="ARBA00023136"/>
    </source>
</evidence>
<dbReference type="Gene3D" id="1.20.1540.10">
    <property type="entry name" value="Rhomboid-like"/>
    <property type="match status" value="1"/>
</dbReference>
<evidence type="ECO:0000256" key="3">
    <source>
        <dbReference type="ARBA" id="ARBA00022692"/>
    </source>
</evidence>
<feature type="transmembrane region" description="Helical" evidence="8">
    <location>
        <begin position="90"/>
        <end position="109"/>
    </location>
</feature>
<dbReference type="PANTHER" id="PTHR22936:SF69">
    <property type="entry name" value="RHOMBOID-LIKE PROTEIN"/>
    <property type="match status" value="1"/>
</dbReference>
<feature type="transmembrane region" description="Helical" evidence="8">
    <location>
        <begin position="186"/>
        <end position="203"/>
    </location>
</feature>
<organism evidence="10 11">
    <name type="scientific">Paludibaculum fermentans</name>
    <dbReference type="NCBI Taxonomy" id="1473598"/>
    <lineage>
        <taxon>Bacteria</taxon>
        <taxon>Pseudomonadati</taxon>
        <taxon>Acidobacteriota</taxon>
        <taxon>Terriglobia</taxon>
        <taxon>Bryobacterales</taxon>
        <taxon>Bryobacteraceae</taxon>
        <taxon>Paludibaculum</taxon>
    </lineage>
</organism>
<evidence type="ECO:0000256" key="5">
    <source>
        <dbReference type="ARBA" id="ARBA00022825"/>
    </source>
</evidence>
<evidence type="ECO:0000256" key="8">
    <source>
        <dbReference type="SAM" id="Phobius"/>
    </source>
</evidence>
<keyword evidence="11" id="KW-1185">Reference proteome</keyword>
<evidence type="ECO:0000313" key="10">
    <source>
        <dbReference type="EMBL" id="QOY87958.1"/>
    </source>
</evidence>
<dbReference type="GO" id="GO:0006508">
    <property type="term" value="P:proteolysis"/>
    <property type="evidence" value="ECO:0007669"/>
    <property type="project" value="UniProtKB-KW"/>
</dbReference>
<dbReference type="PANTHER" id="PTHR22936">
    <property type="entry name" value="RHOMBOID-RELATED"/>
    <property type="match status" value="1"/>
</dbReference>
<sequence length="266" mass="28466">MCPHCRAFITTSDKVCPYCDTPVGPTAAERMGGADLFGGLIPSAQFLTILLLTMNIGMYLVTMLASAKVGESNALIRYGAALPEGVFGGQWWRIITAGFLHGGLMHIGFNMWALMDVGRHAEETYGAKRMAVIYLLSTMGGFALSMVRGTQLTVGASAGLFGLIGAMIAIGVIHRTSQQAAAIKAFYIRWAIYGLLWGLLPGFHVDNAAHLGGIATGFVVAWAAGTPREFDVTRERIWSILAGLSAAVTAYAFVRLFLWLQSIASV</sequence>
<evidence type="ECO:0000256" key="2">
    <source>
        <dbReference type="ARBA" id="ARBA00022670"/>
    </source>
</evidence>
<keyword evidence="7 8" id="KW-0472">Membrane</keyword>
<dbReference type="AlphaFoldDB" id="A0A7S7NQM3"/>
<dbReference type="GO" id="GO:0016020">
    <property type="term" value="C:membrane"/>
    <property type="evidence" value="ECO:0007669"/>
    <property type="project" value="UniProtKB-SubCell"/>
</dbReference>
<keyword evidence="3 8" id="KW-0812">Transmembrane</keyword>
<evidence type="ECO:0000256" key="1">
    <source>
        <dbReference type="ARBA" id="ARBA00004141"/>
    </source>
</evidence>
<dbReference type="SUPFAM" id="SSF144091">
    <property type="entry name" value="Rhomboid-like"/>
    <property type="match status" value="1"/>
</dbReference>
<feature type="domain" description="Peptidase S54 rhomboid" evidence="9">
    <location>
        <begin position="89"/>
        <end position="224"/>
    </location>
</feature>
<keyword evidence="4" id="KW-0378">Hydrolase</keyword>
<feature type="transmembrane region" description="Helical" evidence="8">
    <location>
        <begin position="237"/>
        <end position="260"/>
    </location>
</feature>
<keyword evidence="2 10" id="KW-0645">Protease</keyword>
<dbReference type="InterPro" id="IPR022764">
    <property type="entry name" value="Peptidase_S54_rhomboid_dom"/>
</dbReference>
<dbReference type="GO" id="GO:0004252">
    <property type="term" value="F:serine-type endopeptidase activity"/>
    <property type="evidence" value="ECO:0007669"/>
    <property type="project" value="InterPro"/>
</dbReference>
<feature type="transmembrane region" description="Helical" evidence="8">
    <location>
        <begin position="209"/>
        <end position="225"/>
    </location>
</feature>
<dbReference type="InterPro" id="IPR002610">
    <property type="entry name" value="Peptidase_S54_rhomboid-like"/>
</dbReference>
<dbReference type="Proteomes" id="UP000593892">
    <property type="component" value="Chromosome"/>
</dbReference>
<keyword evidence="5" id="KW-0720">Serine protease</keyword>
<evidence type="ECO:0000259" key="9">
    <source>
        <dbReference type="Pfam" id="PF01694"/>
    </source>
</evidence>
<proteinExistence type="predicted"/>
<evidence type="ECO:0000256" key="6">
    <source>
        <dbReference type="ARBA" id="ARBA00022989"/>
    </source>
</evidence>
<accession>A0A7S7NQM3</accession>
<dbReference type="InterPro" id="IPR035952">
    <property type="entry name" value="Rhomboid-like_sf"/>
</dbReference>
<protein>
    <submittedName>
        <fullName evidence="10">Rhomboid family intramembrane serine protease</fullName>
    </submittedName>
</protein>
<gene>
    <name evidence="10" type="ORF">IRI77_35360</name>
</gene>
<evidence type="ECO:0000313" key="11">
    <source>
        <dbReference type="Proteomes" id="UP000593892"/>
    </source>
</evidence>